<proteinExistence type="predicted"/>
<dbReference type="InterPro" id="IPR029055">
    <property type="entry name" value="Ntn_hydrolases_N"/>
</dbReference>
<dbReference type="Proteomes" id="UP000289886">
    <property type="component" value="Unassembled WGS sequence"/>
</dbReference>
<evidence type="ECO:0000313" key="1">
    <source>
        <dbReference type="EMBL" id="RXM97049.1"/>
    </source>
</evidence>
<dbReference type="PANTHER" id="PTHR32194:SF9">
    <property type="entry name" value="PROTEASOME SUBUNIT BETA"/>
    <property type="match status" value="1"/>
</dbReference>
<dbReference type="GO" id="GO:0051603">
    <property type="term" value="P:proteolysis involved in protein catabolic process"/>
    <property type="evidence" value="ECO:0007669"/>
    <property type="project" value="InterPro"/>
</dbReference>
<dbReference type="EMBL" id="SCEB01001280">
    <property type="protein sequence ID" value="RXM97049.1"/>
    <property type="molecule type" value="Genomic_DNA"/>
</dbReference>
<dbReference type="GO" id="GO:0005737">
    <property type="term" value="C:cytoplasm"/>
    <property type="evidence" value="ECO:0007669"/>
    <property type="project" value="TreeGrafter"/>
</dbReference>
<name>A0A662YKS1_ACIRT</name>
<dbReference type="SUPFAM" id="SSF56235">
    <property type="entry name" value="N-terminal nucleophile aminohydrolases (Ntn hydrolases)"/>
    <property type="match status" value="2"/>
</dbReference>
<gene>
    <name evidence="1" type="ORF">EOD39_14914</name>
</gene>
<evidence type="ECO:0000313" key="2">
    <source>
        <dbReference type="Proteomes" id="UP000289886"/>
    </source>
</evidence>
<keyword evidence="2" id="KW-1185">Reference proteome</keyword>
<dbReference type="InterPro" id="IPR023333">
    <property type="entry name" value="Proteasome_suB-type"/>
</dbReference>
<accession>A0A662YKS1</accession>
<reference evidence="1 2" key="1">
    <citation type="submission" date="2019-01" db="EMBL/GenBank/DDBJ databases">
        <title>Draft Genome and Complete Hox-Cluster Characterization of the Sterlet Sturgeon (Acipenser ruthenus).</title>
        <authorList>
            <person name="Wei Q."/>
        </authorList>
    </citation>
    <scope>NUCLEOTIDE SEQUENCE [LARGE SCALE GENOMIC DNA]</scope>
    <source>
        <strain evidence="1">WHYD16114868_AA</strain>
        <tissue evidence="1">Blood</tissue>
    </source>
</reference>
<dbReference type="Pfam" id="PF00227">
    <property type="entry name" value="Proteasome"/>
    <property type="match status" value="2"/>
</dbReference>
<comment type="caution">
    <text evidence="1">The sequence shown here is derived from an EMBL/GenBank/DDBJ whole genome shotgun (WGS) entry which is preliminary data.</text>
</comment>
<protein>
    <submittedName>
        <fullName evidence="1">Proteasome subunit beta type-7</fullName>
    </submittedName>
</protein>
<dbReference type="Gene3D" id="3.60.20.10">
    <property type="entry name" value="Glutamine Phosphoribosylpyrophosphate, subunit 1, domain 1"/>
    <property type="match status" value="2"/>
</dbReference>
<dbReference type="PANTHER" id="PTHR32194">
    <property type="entry name" value="METALLOPROTEASE TLDD"/>
    <property type="match status" value="1"/>
</dbReference>
<dbReference type="AlphaFoldDB" id="A0A662YKS1"/>
<dbReference type="GO" id="GO:0005839">
    <property type="term" value="C:proteasome core complex"/>
    <property type="evidence" value="ECO:0007669"/>
    <property type="project" value="InterPro"/>
</dbReference>
<dbReference type="InterPro" id="IPR001353">
    <property type="entry name" value="Proteasome_sua/b"/>
</dbReference>
<organism evidence="1 2">
    <name type="scientific">Acipenser ruthenus</name>
    <name type="common">Sterlet sturgeon</name>
    <dbReference type="NCBI Taxonomy" id="7906"/>
    <lineage>
        <taxon>Eukaryota</taxon>
        <taxon>Metazoa</taxon>
        <taxon>Chordata</taxon>
        <taxon>Craniata</taxon>
        <taxon>Vertebrata</taxon>
        <taxon>Euteleostomi</taxon>
        <taxon>Actinopterygii</taxon>
        <taxon>Chondrostei</taxon>
        <taxon>Acipenseriformes</taxon>
        <taxon>Acipenseridae</taxon>
        <taxon>Acipenser</taxon>
    </lineage>
</organism>
<sequence length="105" mass="11492">MAVFEDRYKPNMELEEAQRLVQDAITAGIFCDLGSGSNVDLCVISKGSVDILRPFDQPGKRGCKYQGRIGASLIVGGYDVTGPHLYSIYPHGSFDKLPYVTMGMD</sequence>
<keyword evidence="1" id="KW-0647">Proteasome</keyword>